<name>A0A9D4J5P9_DREPO</name>
<organism evidence="1 2">
    <name type="scientific">Dreissena polymorpha</name>
    <name type="common">Zebra mussel</name>
    <name type="synonym">Mytilus polymorpha</name>
    <dbReference type="NCBI Taxonomy" id="45954"/>
    <lineage>
        <taxon>Eukaryota</taxon>
        <taxon>Metazoa</taxon>
        <taxon>Spiralia</taxon>
        <taxon>Lophotrochozoa</taxon>
        <taxon>Mollusca</taxon>
        <taxon>Bivalvia</taxon>
        <taxon>Autobranchia</taxon>
        <taxon>Heteroconchia</taxon>
        <taxon>Euheterodonta</taxon>
        <taxon>Imparidentia</taxon>
        <taxon>Neoheterodontei</taxon>
        <taxon>Myida</taxon>
        <taxon>Dreissenoidea</taxon>
        <taxon>Dreissenidae</taxon>
        <taxon>Dreissena</taxon>
    </lineage>
</organism>
<accession>A0A9D4J5P9</accession>
<dbReference type="EMBL" id="JAIWYP010000007">
    <property type="protein sequence ID" value="KAH3796267.1"/>
    <property type="molecule type" value="Genomic_DNA"/>
</dbReference>
<proteinExistence type="predicted"/>
<evidence type="ECO:0000313" key="2">
    <source>
        <dbReference type="Proteomes" id="UP000828390"/>
    </source>
</evidence>
<reference evidence="1" key="1">
    <citation type="journal article" date="2019" name="bioRxiv">
        <title>The Genome of the Zebra Mussel, Dreissena polymorpha: A Resource for Invasive Species Research.</title>
        <authorList>
            <person name="McCartney M.A."/>
            <person name="Auch B."/>
            <person name="Kono T."/>
            <person name="Mallez S."/>
            <person name="Zhang Y."/>
            <person name="Obille A."/>
            <person name="Becker A."/>
            <person name="Abrahante J.E."/>
            <person name="Garbe J."/>
            <person name="Badalamenti J.P."/>
            <person name="Herman A."/>
            <person name="Mangelson H."/>
            <person name="Liachko I."/>
            <person name="Sullivan S."/>
            <person name="Sone E.D."/>
            <person name="Koren S."/>
            <person name="Silverstein K.A.T."/>
            <person name="Beckman K.B."/>
            <person name="Gohl D.M."/>
        </authorList>
    </citation>
    <scope>NUCLEOTIDE SEQUENCE</scope>
    <source>
        <strain evidence="1">Duluth1</strain>
        <tissue evidence="1">Whole animal</tissue>
    </source>
</reference>
<gene>
    <name evidence="1" type="ORF">DPMN_149835</name>
</gene>
<dbReference type="Proteomes" id="UP000828390">
    <property type="component" value="Unassembled WGS sequence"/>
</dbReference>
<comment type="caution">
    <text evidence="1">The sequence shown here is derived from an EMBL/GenBank/DDBJ whole genome shotgun (WGS) entry which is preliminary data.</text>
</comment>
<sequence length="142" mass="15258">MPVASRQSVDLPMYHSYTGTLPHSPGLLLGTIGDNRSVVVALPGSVWAPVGLRIRPGCSRYCPGCSGAAPVLPVDSRFIPEVLNILILSRWSPGCPRFIPVVPGEDPINPGGVPDHAPGLHRHLSKTGPLYMHSFNKDMYEV</sequence>
<reference evidence="1" key="2">
    <citation type="submission" date="2020-11" db="EMBL/GenBank/DDBJ databases">
        <authorList>
            <person name="McCartney M.A."/>
            <person name="Auch B."/>
            <person name="Kono T."/>
            <person name="Mallez S."/>
            <person name="Becker A."/>
            <person name="Gohl D.M."/>
            <person name="Silverstein K.A.T."/>
            <person name="Koren S."/>
            <person name="Bechman K.B."/>
            <person name="Herman A."/>
            <person name="Abrahante J.E."/>
            <person name="Garbe J."/>
        </authorList>
    </citation>
    <scope>NUCLEOTIDE SEQUENCE</scope>
    <source>
        <strain evidence="1">Duluth1</strain>
        <tissue evidence="1">Whole animal</tissue>
    </source>
</reference>
<keyword evidence="2" id="KW-1185">Reference proteome</keyword>
<protein>
    <submittedName>
        <fullName evidence="1">Uncharacterized protein</fullName>
    </submittedName>
</protein>
<evidence type="ECO:0000313" key="1">
    <source>
        <dbReference type="EMBL" id="KAH3796267.1"/>
    </source>
</evidence>
<dbReference type="AlphaFoldDB" id="A0A9D4J5P9"/>